<feature type="domain" description="YqaJ viral recombinase" evidence="1">
    <location>
        <begin position="109"/>
        <end position="252"/>
    </location>
</feature>
<dbReference type="InterPro" id="IPR019080">
    <property type="entry name" value="YqaJ_viral_recombinase"/>
</dbReference>
<dbReference type="InterPro" id="IPR017482">
    <property type="entry name" value="Lambda-type_endonuclease"/>
</dbReference>
<sequence length="469" mass="56330">MTNFGIITDIMNNIINTLPTKKIKYEELIILKNNLINLYDKEIIEEIFNRLFIPNYNLNKKIIFTNGQNCFREFEDLYPDIQVSNDFIKLEKQFNKLKLLPQPEQRTKEWFIYRYNRITASDTAAAIDCNPYETVEEFILKKCDPNHPFRDNDAVYHGKKYEPIATMLYEHIYNTRVFEFGALPSDKYIFLGASPDGICSKYTLDNKFSSKFGTMLEIKCPVTREIITRGEIIDDICPYYYYCQIQQQLECCELDICDFWQCKISEYNNKNEFMLDTCSECINTENTNSHSISIDNKLKKGIILEFYPKHFKPEFDKDIIKWKSKYIYPKRLDLSIEQYNNWILKILDEYHNLYPDIHEKYYFNRIIYWKLDKSHNVSIPRNIPFLEKIIPILEITWSKVVYYRKNKDKLDELKDIVKKRKKYVKINANYKINNYLLTDKIKFLNNNFKLSSKYNSQESDIEEYSLFVT</sequence>
<organism evidence="2">
    <name type="scientific">viral metagenome</name>
    <dbReference type="NCBI Taxonomy" id="1070528"/>
    <lineage>
        <taxon>unclassified sequences</taxon>
        <taxon>metagenomes</taxon>
        <taxon>organismal metagenomes</taxon>
    </lineage>
</organism>
<name>A0A6C0H8Z9_9ZZZZ</name>
<protein>
    <recommendedName>
        <fullName evidence="1">YqaJ viral recombinase domain-containing protein</fullName>
    </recommendedName>
</protein>
<proteinExistence type="predicted"/>
<dbReference type="InterPro" id="IPR011604">
    <property type="entry name" value="PDDEXK-like_dom_sf"/>
</dbReference>
<dbReference type="EMBL" id="MN739903">
    <property type="protein sequence ID" value="QHT76840.1"/>
    <property type="molecule type" value="Genomic_DNA"/>
</dbReference>
<reference evidence="2" key="1">
    <citation type="journal article" date="2020" name="Nature">
        <title>Giant virus diversity and host interactions through global metagenomics.</title>
        <authorList>
            <person name="Schulz F."/>
            <person name="Roux S."/>
            <person name="Paez-Espino D."/>
            <person name="Jungbluth S."/>
            <person name="Walsh D.A."/>
            <person name="Denef V.J."/>
            <person name="McMahon K.D."/>
            <person name="Konstantinidis K.T."/>
            <person name="Eloe-Fadrosh E.A."/>
            <person name="Kyrpides N.C."/>
            <person name="Woyke T."/>
        </authorList>
    </citation>
    <scope>NUCLEOTIDE SEQUENCE</scope>
    <source>
        <strain evidence="2">GVMAG-M-3300023179-82</strain>
    </source>
</reference>
<dbReference type="Pfam" id="PF09588">
    <property type="entry name" value="YqaJ"/>
    <property type="match status" value="1"/>
</dbReference>
<dbReference type="SUPFAM" id="SSF52980">
    <property type="entry name" value="Restriction endonuclease-like"/>
    <property type="match status" value="1"/>
</dbReference>
<evidence type="ECO:0000259" key="1">
    <source>
        <dbReference type="Pfam" id="PF09588"/>
    </source>
</evidence>
<dbReference type="InterPro" id="IPR051703">
    <property type="entry name" value="NF-kappa-B_Signaling_Reg"/>
</dbReference>
<dbReference type="AlphaFoldDB" id="A0A6C0H8Z9"/>
<dbReference type="PANTHER" id="PTHR46609">
    <property type="entry name" value="EXONUCLEASE, PHAGE-TYPE/RECB, C-TERMINAL DOMAIN-CONTAINING PROTEIN"/>
    <property type="match status" value="1"/>
</dbReference>
<dbReference type="PANTHER" id="PTHR46609:SF6">
    <property type="entry name" value="EXONUCLEASE, PHAGE-TYPE_RECB, C-TERMINAL DOMAIN-CONTAINING PROTEIN-RELATED"/>
    <property type="match status" value="1"/>
</dbReference>
<dbReference type="CDD" id="cd22343">
    <property type="entry name" value="PDDEXK_lambda_exonuclease-like"/>
    <property type="match status" value="1"/>
</dbReference>
<accession>A0A6C0H8Z9</accession>
<dbReference type="NCBIfam" id="TIGR03033">
    <property type="entry name" value="phage_rel_nuc"/>
    <property type="match status" value="1"/>
</dbReference>
<dbReference type="Gene3D" id="3.90.320.10">
    <property type="match status" value="1"/>
</dbReference>
<dbReference type="InterPro" id="IPR011335">
    <property type="entry name" value="Restrct_endonuc-II-like"/>
</dbReference>
<evidence type="ECO:0000313" key="2">
    <source>
        <dbReference type="EMBL" id="QHT76840.1"/>
    </source>
</evidence>